<dbReference type="InterPro" id="IPR013766">
    <property type="entry name" value="Thioredoxin_domain"/>
</dbReference>
<dbReference type="InterPro" id="IPR000866">
    <property type="entry name" value="AhpC/TSA"/>
</dbReference>
<keyword evidence="4" id="KW-1133">Transmembrane helix</keyword>
<sequence length="706" mass="72759">MTPPDSGPGAVFYAFTLGLVAAVNPCGFPMLPAYLALFCGRRPGHRGSGTARALLAGASVSAGFVTVFGVLGLLFETGARLATGWLPPIMATAGLLMAVAEVSTLFGRPPALRLPGPRIRTGRSVLAMAVYGVAYATGSLSCSLPLFLAAVAGSFTGQGFLGGLRSYLAYALGMALFVTAAAVVKTAFGAAALRQAGGARRWLRPVSGATLTVSGSYLAYYWLAELLDPAGTRAPGSFPSAGPGLACLPDRCRTGPVLAGTRRPRACPDRPHHPQHPHRAPASPRINHPVRPREREHRHMRNAPPPTGAAPLRNRLIAAGIWAVAGLTIAVSLAGILLMAPPRPGTTAGTAASVTAEPGINVATAQLLQLDVLHAPLDTAPDFTLTGQNGTQVSLSQYRGKSVVLSFNDDQCQDLCTLLAQDVTEADHDLGAAAADVVFLSVNANTAHPAVADVKAWTQDHGLASEPNWVFGTGTPAQLKAVADKYHEPLGINPETHDVIHGSELFFINPAGKEAAIGQFGTESANTALFAHGMAQTAADLVPGRAGTPVGGPTPSGGTAAKPAALGQPAPGFTLPTLDKTGTPTSLNGTKGKYTVLNFWASTCTACTQELPALQQAHQDLGSSTAFLGIDVADPAGPATDLAARSHISYPLLADTSGATAGAYQIPGLPFTAIIGPDGTLLLRHPGTFTTEQLEYILHTLEDNPQ</sequence>
<feature type="transmembrane region" description="Helical" evidence="4">
    <location>
        <begin position="12"/>
        <end position="39"/>
    </location>
</feature>
<feature type="transmembrane region" description="Helical" evidence="4">
    <location>
        <begin position="128"/>
        <end position="155"/>
    </location>
</feature>
<protein>
    <recommendedName>
        <fullName evidence="5">Thioredoxin domain-containing protein</fullName>
    </recommendedName>
</protein>
<keyword evidence="2" id="KW-0186">Copper</keyword>
<dbReference type="RefSeq" id="WP_345453157.1">
    <property type="nucleotide sequence ID" value="NZ_BAABKK010000038.1"/>
</dbReference>
<dbReference type="PANTHER" id="PTHR42852">
    <property type="entry name" value="THIOL:DISULFIDE INTERCHANGE PROTEIN DSBE"/>
    <property type="match status" value="1"/>
</dbReference>
<dbReference type="InterPro" id="IPR003782">
    <property type="entry name" value="SCO1/SenC"/>
</dbReference>
<dbReference type="PANTHER" id="PTHR42852:SF13">
    <property type="entry name" value="PROTEIN DIPZ"/>
    <property type="match status" value="1"/>
</dbReference>
<dbReference type="Gene3D" id="3.40.30.10">
    <property type="entry name" value="Glutaredoxin"/>
    <property type="match status" value="2"/>
</dbReference>
<reference evidence="7" key="1">
    <citation type="journal article" date="2019" name="Int. J. Syst. Evol. Microbiol.">
        <title>The Global Catalogue of Microorganisms (GCM) 10K type strain sequencing project: providing services to taxonomists for standard genome sequencing and annotation.</title>
        <authorList>
            <consortium name="The Broad Institute Genomics Platform"/>
            <consortium name="The Broad Institute Genome Sequencing Center for Infectious Disease"/>
            <person name="Wu L."/>
            <person name="Ma J."/>
        </authorList>
    </citation>
    <scope>NUCLEOTIDE SEQUENCE [LARGE SCALE GENOMIC DNA]</scope>
    <source>
        <strain evidence="7">JCM 18514</strain>
    </source>
</reference>
<evidence type="ECO:0000313" key="7">
    <source>
        <dbReference type="Proteomes" id="UP001500200"/>
    </source>
</evidence>
<dbReference type="PROSITE" id="PS00194">
    <property type="entry name" value="THIOREDOXIN_1"/>
    <property type="match status" value="1"/>
</dbReference>
<feature type="region of interest" description="Disordered" evidence="3">
    <location>
        <begin position="259"/>
        <end position="310"/>
    </location>
</feature>
<dbReference type="CDD" id="cd02966">
    <property type="entry name" value="TlpA_like_family"/>
    <property type="match status" value="1"/>
</dbReference>
<dbReference type="Pfam" id="PF00578">
    <property type="entry name" value="AhpC-TSA"/>
    <property type="match status" value="1"/>
</dbReference>
<proteinExistence type="inferred from homology"/>
<evidence type="ECO:0000313" key="6">
    <source>
        <dbReference type="EMBL" id="GAA5201554.1"/>
    </source>
</evidence>
<dbReference type="InterPro" id="IPR017937">
    <property type="entry name" value="Thioredoxin_CS"/>
</dbReference>
<keyword evidence="7" id="KW-1185">Reference proteome</keyword>
<evidence type="ECO:0000256" key="4">
    <source>
        <dbReference type="SAM" id="Phobius"/>
    </source>
</evidence>
<dbReference type="SUPFAM" id="SSF52833">
    <property type="entry name" value="Thioredoxin-like"/>
    <property type="match status" value="2"/>
</dbReference>
<accession>A0ABP9SRT7</accession>
<keyword evidence="4" id="KW-0812">Transmembrane</keyword>
<organism evidence="6 7">
    <name type="scientific">Arthrobacter gyeryongensis</name>
    <dbReference type="NCBI Taxonomy" id="1650592"/>
    <lineage>
        <taxon>Bacteria</taxon>
        <taxon>Bacillati</taxon>
        <taxon>Actinomycetota</taxon>
        <taxon>Actinomycetes</taxon>
        <taxon>Micrococcales</taxon>
        <taxon>Micrococcaceae</taxon>
        <taxon>Arthrobacter</taxon>
    </lineage>
</organism>
<dbReference type="EMBL" id="BAABKK010000038">
    <property type="protein sequence ID" value="GAA5201554.1"/>
    <property type="molecule type" value="Genomic_DNA"/>
</dbReference>
<dbReference type="InterPro" id="IPR036249">
    <property type="entry name" value="Thioredoxin-like_sf"/>
</dbReference>
<dbReference type="Pfam" id="PF02630">
    <property type="entry name" value="SCO1-SenC"/>
    <property type="match status" value="1"/>
</dbReference>
<evidence type="ECO:0000259" key="5">
    <source>
        <dbReference type="PROSITE" id="PS51352"/>
    </source>
</evidence>
<feature type="domain" description="Thioredoxin" evidence="5">
    <location>
        <begin position="564"/>
        <end position="703"/>
    </location>
</feature>
<name>A0ABP9SRT7_9MICC</name>
<dbReference type="Proteomes" id="UP001500200">
    <property type="component" value="Unassembled WGS sequence"/>
</dbReference>
<feature type="transmembrane region" description="Helical" evidence="4">
    <location>
        <begin position="167"/>
        <end position="193"/>
    </location>
</feature>
<evidence type="ECO:0000256" key="1">
    <source>
        <dbReference type="ARBA" id="ARBA00010996"/>
    </source>
</evidence>
<keyword evidence="4" id="KW-0472">Membrane</keyword>
<gene>
    <name evidence="6" type="ORF">GCM10023346_46140</name>
</gene>
<comment type="similarity">
    <text evidence="1">Belongs to the SCO1/2 family.</text>
</comment>
<dbReference type="PROSITE" id="PS51352">
    <property type="entry name" value="THIOREDOXIN_2"/>
    <property type="match status" value="2"/>
</dbReference>
<feature type="transmembrane region" description="Helical" evidence="4">
    <location>
        <begin position="316"/>
        <end position="340"/>
    </location>
</feature>
<evidence type="ECO:0000256" key="2">
    <source>
        <dbReference type="ARBA" id="ARBA00023008"/>
    </source>
</evidence>
<evidence type="ECO:0000256" key="3">
    <source>
        <dbReference type="SAM" id="MobiDB-lite"/>
    </source>
</evidence>
<feature type="domain" description="Thioredoxin" evidence="5">
    <location>
        <begin position="374"/>
        <end position="539"/>
    </location>
</feature>
<feature type="transmembrane region" description="Helical" evidence="4">
    <location>
        <begin position="85"/>
        <end position="107"/>
    </location>
</feature>
<dbReference type="InterPro" id="IPR050553">
    <property type="entry name" value="Thioredoxin_ResA/DsbE_sf"/>
</dbReference>
<comment type="caution">
    <text evidence="6">The sequence shown here is derived from an EMBL/GenBank/DDBJ whole genome shotgun (WGS) entry which is preliminary data.</text>
</comment>
<feature type="transmembrane region" description="Helical" evidence="4">
    <location>
        <begin position="51"/>
        <end position="73"/>
    </location>
</feature>
<dbReference type="CDD" id="cd02968">
    <property type="entry name" value="SCO"/>
    <property type="match status" value="1"/>
</dbReference>